<dbReference type="AlphaFoldDB" id="A0A560W7Q7"/>
<accession>A0A560W7Q7</accession>
<organism evidence="1 2">
    <name type="scientific">Marihabitans asiaticum</name>
    <dbReference type="NCBI Taxonomy" id="415218"/>
    <lineage>
        <taxon>Bacteria</taxon>
        <taxon>Bacillati</taxon>
        <taxon>Actinomycetota</taxon>
        <taxon>Actinomycetes</taxon>
        <taxon>Micrococcales</taxon>
        <taxon>Intrasporangiaceae</taxon>
        <taxon>Marihabitans</taxon>
    </lineage>
</organism>
<dbReference type="OrthoDB" id="4426774at2"/>
<dbReference type="Proteomes" id="UP000315628">
    <property type="component" value="Unassembled WGS sequence"/>
</dbReference>
<keyword evidence="2" id="KW-1185">Reference proteome</keyword>
<evidence type="ECO:0000313" key="2">
    <source>
        <dbReference type="Proteomes" id="UP000315628"/>
    </source>
</evidence>
<reference evidence="1 2" key="1">
    <citation type="submission" date="2019-06" db="EMBL/GenBank/DDBJ databases">
        <title>Sequencing the genomes of 1000 actinobacteria strains.</title>
        <authorList>
            <person name="Klenk H.-P."/>
        </authorList>
    </citation>
    <scope>NUCLEOTIDE SEQUENCE [LARGE SCALE GENOMIC DNA]</scope>
    <source>
        <strain evidence="1 2">DSM 18935</strain>
    </source>
</reference>
<protein>
    <submittedName>
        <fullName evidence="1">Uncharacterized protein</fullName>
    </submittedName>
</protein>
<dbReference type="EMBL" id="VIUW01000004">
    <property type="protein sequence ID" value="TWD13654.1"/>
    <property type="molecule type" value="Genomic_DNA"/>
</dbReference>
<dbReference type="RefSeq" id="WP_144857738.1">
    <property type="nucleotide sequence ID" value="NZ_BAAAYT010000002.1"/>
</dbReference>
<gene>
    <name evidence="1" type="ORF">FB557_2282</name>
</gene>
<name>A0A560W7Q7_9MICO</name>
<proteinExistence type="predicted"/>
<sequence>MRQAARRKEVYLRYRPGHQIHWIQLGKARDRAPVVVLTVDSLRGRSLRALTSDGTPMNFANHDPARLARAVEALGDRPIQLLEHDVLVIGDEVFCVTQGSRLGQACRVTTSEWRLRRHHHHQLTLSSVQR</sequence>
<comment type="caution">
    <text evidence="1">The sequence shown here is derived from an EMBL/GenBank/DDBJ whole genome shotgun (WGS) entry which is preliminary data.</text>
</comment>
<evidence type="ECO:0000313" key="1">
    <source>
        <dbReference type="EMBL" id="TWD13654.1"/>
    </source>
</evidence>